<protein>
    <submittedName>
        <fullName evidence="2">DDE-type integrase/transposase/recombinase</fullName>
    </submittedName>
</protein>
<comment type="caution">
    <text evidence="2">The sequence shown here is derived from an EMBL/GenBank/DDBJ whole genome shotgun (WGS) entry which is preliminary data.</text>
</comment>
<dbReference type="InterPro" id="IPR001584">
    <property type="entry name" value="Integrase_cat-core"/>
</dbReference>
<evidence type="ECO:0000259" key="1">
    <source>
        <dbReference type="PROSITE" id="PS50994"/>
    </source>
</evidence>
<accession>A0A7X6DAF0</accession>
<dbReference type="Pfam" id="PF13333">
    <property type="entry name" value="rve_2"/>
    <property type="match status" value="1"/>
</dbReference>
<dbReference type="InterPro" id="IPR050900">
    <property type="entry name" value="Transposase_IS3/IS150/IS904"/>
</dbReference>
<dbReference type="Pfam" id="PF00665">
    <property type="entry name" value="rve"/>
    <property type="match status" value="1"/>
</dbReference>
<evidence type="ECO:0000313" key="3">
    <source>
        <dbReference type="Proteomes" id="UP000521358"/>
    </source>
</evidence>
<dbReference type="Proteomes" id="UP000521358">
    <property type="component" value="Unassembled WGS sequence"/>
</dbReference>
<reference evidence="2 3" key="1">
    <citation type="submission" date="2020-03" db="EMBL/GenBank/DDBJ databases">
        <title>Bacterial samples isolated from urine from healthy bovine heifers (Gyr breed).</title>
        <authorList>
            <person name="Giannattasio-Ferraz S."/>
            <person name="Maskeri L."/>
            <person name="Penido A."/>
            <person name="Barbosa-Stancioli E.F."/>
            <person name="Putonti C."/>
        </authorList>
    </citation>
    <scope>NUCLEOTIDE SEQUENCE [LARGE SCALE GENOMIC DNA]</scope>
    <source>
        <strain evidence="2 3">UFMG-H7</strain>
    </source>
</reference>
<organism evidence="2 3">
    <name type="scientific">Vagococcus fluvialis</name>
    <dbReference type="NCBI Taxonomy" id="2738"/>
    <lineage>
        <taxon>Bacteria</taxon>
        <taxon>Bacillati</taxon>
        <taxon>Bacillota</taxon>
        <taxon>Bacilli</taxon>
        <taxon>Lactobacillales</taxon>
        <taxon>Enterococcaceae</taxon>
        <taxon>Vagococcus</taxon>
    </lineage>
</organism>
<dbReference type="Gene3D" id="3.30.420.10">
    <property type="entry name" value="Ribonuclease H-like superfamily/Ribonuclease H"/>
    <property type="match status" value="1"/>
</dbReference>
<gene>
    <name evidence="2" type="ORF">HED35_10215</name>
</gene>
<dbReference type="RefSeq" id="WP_167807757.1">
    <property type="nucleotide sequence ID" value="NZ_JAAVMB010000012.1"/>
</dbReference>
<dbReference type="PANTHER" id="PTHR46889:SF4">
    <property type="entry name" value="TRANSPOSASE INSO FOR INSERTION SEQUENCE ELEMENT IS911B-RELATED"/>
    <property type="match status" value="1"/>
</dbReference>
<dbReference type="InterPro" id="IPR012337">
    <property type="entry name" value="RNaseH-like_sf"/>
</dbReference>
<feature type="domain" description="Integrase catalytic" evidence="1">
    <location>
        <begin position="1"/>
        <end position="141"/>
    </location>
</feature>
<dbReference type="AlphaFoldDB" id="A0A7X6DAF0"/>
<dbReference type="GO" id="GO:0003676">
    <property type="term" value="F:nucleic acid binding"/>
    <property type="evidence" value="ECO:0007669"/>
    <property type="project" value="InterPro"/>
</dbReference>
<dbReference type="SUPFAM" id="SSF53098">
    <property type="entry name" value="Ribonuclease H-like"/>
    <property type="match status" value="1"/>
</dbReference>
<sequence length="153" mass="17660">MYLCAALELATRAIIGYKVRLNCDTSLVINIIEQINNNFPSESILFHSDQGSQFTSKEVVNKIQAHHLIQSMPRKGNCRDNTVIESFFSSLKQEELKWHTCHSLLQGERIIREYIEDYYMVIRPHTSLGGVSSIQYILNKNLSTKTQKLTQRK</sequence>
<dbReference type="PANTHER" id="PTHR46889">
    <property type="entry name" value="TRANSPOSASE INSF FOR INSERTION SEQUENCE IS3B-RELATED"/>
    <property type="match status" value="1"/>
</dbReference>
<dbReference type="GO" id="GO:0015074">
    <property type="term" value="P:DNA integration"/>
    <property type="evidence" value="ECO:0007669"/>
    <property type="project" value="InterPro"/>
</dbReference>
<dbReference type="EMBL" id="JAAVMB010000012">
    <property type="protein sequence ID" value="NKC68463.1"/>
    <property type="molecule type" value="Genomic_DNA"/>
</dbReference>
<dbReference type="PROSITE" id="PS50994">
    <property type="entry name" value="INTEGRASE"/>
    <property type="match status" value="1"/>
</dbReference>
<name>A0A7X6DAF0_9ENTE</name>
<evidence type="ECO:0000313" key="2">
    <source>
        <dbReference type="EMBL" id="NKC68463.1"/>
    </source>
</evidence>
<proteinExistence type="predicted"/>
<dbReference type="InterPro" id="IPR036397">
    <property type="entry name" value="RNaseH_sf"/>
</dbReference>